<gene>
    <name evidence="2" type="ORF">RRG08_065739</name>
</gene>
<feature type="compositionally biased region" description="Polar residues" evidence="1">
    <location>
        <begin position="70"/>
        <end position="86"/>
    </location>
</feature>
<feature type="compositionally biased region" description="Polar residues" evidence="1">
    <location>
        <begin position="1"/>
        <end position="19"/>
    </location>
</feature>
<reference evidence="2" key="1">
    <citation type="journal article" date="2023" name="G3 (Bethesda)">
        <title>A reference genome for the long-term kleptoplast-retaining sea slug Elysia crispata morphotype clarki.</title>
        <authorList>
            <person name="Eastman K.E."/>
            <person name="Pendleton A.L."/>
            <person name="Shaikh M.A."/>
            <person name="Suttiyut T."/>
            <person name="Ogas R."/>
            <person name="Tomko P."/>
            <person name="Gavelis G."/>
            <person name="Widhalm J.R."/>
            <person name="Wisecaver J.H."/>
        </authorList>
    </citation>
    <scope>NUCLEOTIDE SEQUENCE</scope>
    <source>
        <strain evidence="2">ECLA1</strain>
    </source>
</reference>
<feature type="region of interest" description="Disordered" evidence="1">
    <location>
        <begin position="1"/>
        <end position="53"/>
    </location>
</feature>
<evidence type="ECO:0000313" key="2">
    <source>
        <dbReference type="EMBL" id="KAK3763775.1"/>
    </source>
</evidence>
<dbReference type="AlphaFoldDB" id="A0AAE0Z6S3"/>
<evidence type="ECO:0000313" key="3">
    <source>
        <dbReference type="Proteomes" id="UP001283361"/>
    </source>
</evidence>
<protein>
    <submittedName>
        <fullName evidence="2">Uncharacterized protein</fullName>
    </submittedName>
</protein>
<keyword evidence="3" id="KW-1185">Reference proteome</keyword>
<comment type="caution">
    <text evidence="2">The sequence shown here is derived from an EMBL/GenBank/DDBJ whole genome shotgun (WGS) entry which is preliminary data.</text>
</comment>
<dbReference type="Proteomes" id="UP001283361">
    <property type="component" value="Unassembled WGS sequence"/>
</dbReference>
<proteinExistence type="predicted"/>
<sequence>MSSQYNHRAVQPRSSSGLSNKPFVARPFIDGDTCPRPTTQIDSSGLQATEAEREARDAEWRLLEPGNKVSCPSSTHSHADTNNKTSGLGLPFDMAIVYCGYSP</sequence>
<accession>A0AAE0Z6S3</accession>
<organism evidence="2 3">
    <name type="scientific">Elysia crispata</name>
    <name type="common">lettuce slug</name>
    <dbReference type="NCBI Taxonomy" id="231223"/>
    <lineage>
        <taxon>Eukaryota</taxon>
        <taxon>Metazoa</taxon>
        <taxon>Spiralia</taxon>
        <taxon>Lophotrochozoa</taxon>
        <taxon>Mollusca</taxon>
        <taxon>Gastropoda</taxon>
        <taxon>Heterobranchia</taxon>
        <taxon>Euthyneura</taxon>
        <taxon>Panpulmonata</taxon>
        <taxon>Sacoglossa</taxon>
        <taxon>Placobranchoidea</taxon>
        <taxon>Plakobranchidae</taxon>
        <taxon>Elysia</taxon>
    </lineage>
</organism>
<feature type="region of interest" description="Disordered" evidence="1">
    <location>
        <begin position="66"/>
        <end position="86"/>
    </location>
</feature>
<feature type="compositionally biased region" description="Polar residues" evidence="1">
    <location>
        <begin position="36"/>
        <end position="47"/>
    </location>
</feature>
<dbReference type="EMBL" id="JAWDGP010004501">
    <property type="protein sequence ID" value="KAK3763775.1"/>
    <property type="molecule type" value="Genomic_DNA"/>
</dbReference>
<evidence type="ECO:0000256" key="1">
    <source>
        <dbReference type="SAM" id="MobiDB-lite"/>
    </source>
</evidence>
<name>A0AAE0Z6S3_9GAST</name>